<feature type="transmembrane region" description="Helical" evidence="1">
    <location>
        <begin position="174"/>
        <end position="193"/>
    </location>
</feature>
<keyword evidence="1" id="KW-0472">Membrane</keyword>
<protein>
    <recommendedName>
        <fullName evidence="4">DUF2157 domain-containing protein</fullName>
    </recommendedName>
</protein>
<keyword evidence="3" id="KW-1185">Reference proteome</keyword>
<feature type="transmembrane region" description="Helical" evidence="1">
    <location>
        <begin position="229"/>
        <end position="246"/>
    </location>
</feature>
<evidence type="ECO:0000313" key="3">
    <source>
        <dbReference type="Proteomes" id="UP001248709"/>
    </source>
</evidence>
<keyword evidence="1" id="KW-1133">Transmembrane helix</keyword>
<feature type="transmembrane region" description="Helical" evidence="1">
    <location>
        <begin position="149"/>
        <end position="167"/>
    </location>
</feature>
<comment type="caution">
    <text evidence="2">The sequence shown here is derived from an EMBL/GenBank/DDBJ whole genome shotgun (WGS) entry which is preliminary data.</text>
</comment>
<keyword evidence="1" id="KW-0812">Transmembrane</keyword>
<feature type="transmembrane region" description="Helical" evidence="1">
    <location>
        <begin position="258"/>
        <end position="277"/>
    </location>
</feature>
<dbReference type="RefSeq" id="WP_312001008.1">
    <property type="nucleotide sequence ID" value="NZ_JAUSUY010000007.1"/>
</dbReference>
<accession>A0ABU3H733</accession>
<organism evidence="2 3">
    <name type="scientific">Paenibacillus forsythiae</name>
    <dbReference type="NCBI Taxonomy" id="365616"/>
    <lineage>
        <taxon>Bacteria</taxon>
        <taxon>Bacillati</taxon>
        <taxon>Bacillota</taxon>
        <taxon>Bacilli</taxon>
        <taxon>Bacillales</taxon>
        <taxon>Paenibacillaceae</taxon>
        <taxon>Paenibacillus</taxon>
    </lineage>
</organism>
<proteinExistence type="predicted"/>
<feature type="transmembrane region" description="Helical" evidence="1">
    <location>
        <begin position="121"/>
        <end position="143"/>
    </location>
</feature>
<feature type="transmembrane region" description="Helical" evidence="1">
    <location>
        <begin position="95"/>
        <end position="114"/>
    </location>
</feature>
<evidence type="ECO:0000256" key="1">
    <source>
        <dbReference type="SAM" id="Phobius"/>
    </source>
</evidence>
<evidence type="ECO:0008006" key="4">
    <source>
        <dbReference type="Google" id="ProtNLM"/>
    </source>
</evidence>
<gene>
    <name evidence="2" type="ORF">J2Z22_002071</name>
</gene>
<feature type="transmembrane region" description="Helical" evidence="1">
    <location>
        <begin position="205"/>
        <end position="222"/>
    </location>
</feature>
<feature type="transmembrane region" description="Helical" evidence="1">
    <location>
        <begin position="71"/>
        <end position="89"/>
    </location>
</feature>
<name>A0ABU3H733_9BACL</name>
<sequence>MWDQSLAEKRDKPLNMDKRAIILREIQYWRRTKLLPEQYCDFLTHLYEDEDKVKSENPITLQNLQQGNIKIWLFSFGIISLILLIGFYFSVFPWVLQLATAFSVLVVCYGYASLWRDRMPAIGLSLAGIGSLLTLGFGLWMISLHSLNPQVWVPILVGASGLLWVILGFKLRIGLLQFSGYGALSLLYAGFAGRLRPEAGLWELQLLWLPLCVLMIWLSWLLHHRVRGISGVYFAVGAALWFMPEIDCLLLRHDYPGWISLLLIGKMAAELAMLFLFRKKWIAWVAT</sequence>
<reference evidence="2 3" key="1">
    <citation type="submission" date="2023-07" db="EMBL/GenBank/DDBJ databases">
        <title>Genomic Encyclopedia of Type Strains, Phase IV (KMG-IV): sequencing the most valuable type-strain genomes for metagenomic binning, comparative biology and taxonomic classification.</title>
        <authorList>
            <person name="Goeker M."/>
        </authorList>
    </citation>
    <scope>NUCLEOTIDE SEQUENCE [LARGE SCALE GENOMIC DNA]</scope>
    <source>
        <strain evidence="2 3">T98</strain>
    </source>
</reference>
<dbReference type="EMBL" id="JAUSUY010000007">
    <property type="protein sequence ID" value="MDT3426545.1"/>
    <property type="molecule type" value="Genomic_DNA"/>
</dbReference>
<dbReference type="Proteomes" id="UP001248709">
    <property type="component" value="Unassembled WGS sequence"/>
</dbReference>
<evidence type="ECO:0000313" key="2">
    <source>
        <dbReference type="EMBL" id="MDT3426545.1"/>
    </source>
</evidence>